<sequence length="192" mass="21521">MFALNVVGYSLTRRSFAATLGRVGVLTVPSALRRTRCSSSMSADAHGELAIVREQVAYQRYATVLLRTVRYPDGRSVTYDIIGQPAVQCASVLVFPFDTRSRKCYMIREYCPGPNRVLYGFPAGMVEAKHTSMEAAALAELSEEAHLRCTELIDLSAQGAVWEPVSSRESTERWYQRGAPRFRCRQILPKHL</sequence>
<evidence type="ECO:0000259" key="1">
    <source>
        <dbReference type="Pfam" id="PF00293"/>
    </source>
</evidence>
<dbReference type="OrthoDB" id="5132at2759"/>
<reference evidence="2 3" key="1">
    <citation type="journal article" date="2020" name="J. Phycol.">
        <title>Comparative genome analysis reveals Cyanidiococcus gen. nov., a new extremophilic red algal genus sister to Cyanidioschyzon (Cyanidioschyzonaceae, Rhodophyta).</title>
        <authorList>
            <person name="Liu S.-L."/>
            <person name="Chiang Y.-R."/>
            <person name="Yoon H.S."/>
            <person name="Fu H.-Y."/>
        </authorList>
    </citation>
    <scope>NUCLEOTIDE SEQUENCE [LARGE SCALE GENOMIC DNA]</scope>
    <source>
        <strain evidence="2 3">THAL066</strain>
    </source>
</reference>
<proteinExistence type="predicted"/>
<dbReference type="InterPro" id="IPR000086">
    <property type="entry name" value="NUDIX_hydrolase_dom"/>
</dbReference>
<dbReference type="EMBL" id="VWRR01000015">
    <property type="protein sequence ID" value="KAF6001183.1"/>
    <property type="molecule type" value="Genomic_DNA"/>
</dbReference>
<dbReference type="Gene3D" id="3.90.79.10">
    <property type="entry name" value="Nucleoside Triphosphate Pyrophosphohydrolase"/>
    <property type="match status" value="1"/>
</dbReference>
<dbReference type="Pfam" id="PF00293">
    <property type="entry name" value="NUDIX"/>
    <property type="match status" value="1"/>
</dbReference>
<evidence type="ECO:0000313" key="2">
    <source>
        <dbReference type="EMBL" id="KAF6001183.1"/>
    </source>
</evidence>
<feature type="domain" description="Nudix hydrolase" evidence="1">
    <location>
        <begin position="90"/>
        <end position="176"/>
    </location>
</feature>
<dbReference type="InterPro" id="IPR015797">
    <property type="entry name" value="NUDIX_hydrolase-like_dom_sf"/>
</dbReference>
<keyword evidence="3" id="KW-1185">Reference proteome</keyword>
<gene>
    <name evidence="2" type="ORF">F1559_000637</name>
</gene>
<dbReference type="Proteomes" id="UP000530660">
    <property type="component" value="Unassembled WGS sequence"/>
</dbReference>
<comment type="caution">
    <text evidence="2">The sequence shown here is derived from an EMBL/GenBank/DDBJ whole genome shotgun (WGS) entry which is preliminary data.</text>
</comment>
<name>A0A7J7IDK8_9RHOD</name>
<accession>A0A7J7IDK8</accession>
<dbReference type="AlphaFoldDB" id="A0A7J7IDK8"/>
<evidence type="ECO:0000313" key="3">
    <source>
        <dbReference type="Proteomes" id="UP000530660"/>
    </source>
</evidence>
<organism evidence="2 3">
    <name type="scientific">Cyanidiococcus yangmingshanensis</name>
    <dbReference type="NCBI Taxonomy" id="2690220"/>
    <lineage>
        <taxon>Eukaryota</taxon>
        <taxon>Rhodophyta</taxon>
        <taxon>Bangiophyceae</taxon>
        <taxon>Cyanidiales</taxon>
        <taxon>Cyanidiaceae</taxon>
        <taxon>Cyanidiococcus</taxon>
    </lineage>
</organism>
<dbReference type="SUPFAM" id="SSF55811">
    <property type="entry name" value="Nudix"/>
    <property type="match status" value="1"/>
</dbReference>
<protein>
    <recommendedName>
        <fullName evidence="1">Nudix hydrolase domain-containing protein</fullName>
    </recommendedName>
</protein>